<dbReference type="InterPro" id="IPR007435">
    <property type="entry name" value="DUF484"/>
</dbReference>
<dbReference type="Proteomes" id="UP000640583">
    <property type="component" value="Unassembled WGS sequence"/>
</dbReference>
<reference evidence="1" key="1">
    <citation type="submission" date="2020-10" db="EMBL/GenBank/DDBJ databases">
        <title>Paenihalocynthiibacter styelae gen. nov., sp. nov., isolated from stalked sea squirt Styela clava.</title>
        <authorList>
            <person name="Kim Y.-O."/>
            <person name="Yoon J.-H."/>
        </authorList>
    </citation>
    <scope>NUCLEOTIDE SEQUENCE</scope>
    <source>
        <strain evidence="1">MYP1-1</strain>
    </source>
</reference>
<dbReference type="InterPro" id="IPR029016">
    <property type="entry name" value="GAF-like_dom_sf"/>
</dbReference>
<proteinExistence type="predicted"/>
<evidence type="ECO:0000313" key="2">
    <source>
        <dbReference type="Proteomes" id="UP000640583"/>
    </source>
</evidence>
<dbReference type="Gene3D" id="3.30.450.40">
    <property type="match status" value="1"/>
</dbReference>
<protein>
    <submittedName>
        <fullName evidence="1">DUF484 family protein</fullName>
    </submittedName>
</protein>
<sequence length="235" mass="25718">MSDTAANAAQLREKIISTPEMVLEDPDVMRALIEANDQQTGSNVVDLRSVAMNRLEARLDRLEGTHQTVIAAAYENLAGTNQIHRAVLKMLDPLSFEEFLLNLGDEVAAILRVDSVRLILETHQEETDASLDRVGSVLTAAVPGVISDYLGGPADDAQRKVTLRAVNRGADWLYLEDENTVQSEAVIALDLGEGNLPGMLLMGSKDPDQFHTGQGTDLLTFFGGVFERSMRRWLA</sequence>
<gene>
    <name evidence="1" type="ORF">H1D41_03235</name>
</gene>
<dbReference type="Pfam" id="PF04340">
    <property type="entry name" value="DUF484"/>
    <property type="match status" value="1"/>
</dbReference>
<dbReference type="AlphaFoldDB" id="A0A8J7J3M7"/>
<dbReference type="RefSeq" id="WP_228847558.1">
    <property type="nucleotide sequence ID" value="NZ_JADCKQ010000002.1"/>
</dbReference>
<name>A0A8J7J3M7_9RHOB</name>
<evidence type="ECO:0000313" key="1">
    <source>
        <dbReference type="EMBL" id="MBI1492645.1"/>
    </source>
</evidence>
<accession>A0A8J7J3M7</accession>
<keyword evidence="2" id="KW-1185">Reference proteome</keyword>
<comment type="caution">
    <text evidence="1">The sequence shown here is derived from an EMBL/GenBank/DDBJ whole genome shotgun (WGS) entry which is preliminary data.</text>
</comment>
<organism evidence="1 2">
    <name type="scientific">Halocynthiibacter styelae</name>
    <dbReference type="NCBI Taxonomy" id="2761955"/>
    <lineage>
        <taxon>Bacteria</taxon>
        <taxon>Pseudomonadati</taxon>
        <taxon>Pseudomonadota</taxon>
        <taxon>Alphaproteobacteria</taxon>
        <taxon>Rhodobacterales</taxon>
        <taxon>Paracoccaceae</taxon>
        <taxon>Halocynthiibacter</taxon>
    </lineage>
</organism>
<dbReference type="EMBL" id="JADCKQ010000002">
    <property type="protein sequence ID" value="MBI1492645.1"/>
    <property type="molecule type" value="Genomic_DNA"/>
</dbReference>